<evidence type="ECO:0000256" key="3">
    <source>
        <dbReference type="RuleBase" id="RU361235"/>
    </source>
</evidence>
<feature type="domain" description="Carboxylesterase type B" evidence="4">
    <location>
        <begin position="27"/>
        <end position="597"/>
    </location>
</feature>
<dbReference type="Proteomes" id="UP001515480">
    <property type="component" value="Unassembled WGS sequence"/>
</dbReference>
<dbReference type="PROSITE" id="PS00122">
    <property type="entry name" value="CARBOXYLESTERASE_B_1"/>
    <property type="match status" value="1"/>
</dbReference>
<proteinExistence type="inferred from homology"/>
<dbReference type="InterPro" id="IPR002018">
    <property type="entry name" value="CarbesteraseB"/>
</dbReference>
<evidence type="ECO:0000256" key="1">
    <source>
        <dbReference type="ARBA" id="ARBA00005964"/>
    </source>
</evidence>
<comment type="similarity">
    <text evidence="1 3">Belongs to the type-B carboxylesterase/lipase family.</text>
</comment>
<dbReference type="SUPFAM" id="SSF53474">
    <property type="entry name" value="alpha/beta-Hydrolases"/>
    <property type="match status" value="1"/>
</dbReference>
<evidence type="ECO:0000259" key="4">
    <source>
        <dbReference type="Pfam" id="PF00135"/>
    </source>
</evidence>
<dbReference type="GO" id="GO:0016787">
    <property type="term" value="F:hydrolase activity"/>
    <property type="evidence" value="ECO:0007669"/>
    <property type="project" value="UniProtKB-KW"/>
</dbReference>
<dbReference type="Pfam" id="PF00135">
    <property type="entry name" value="COesterase"/>
    <property type="match status" value="1"/>
</dbReference>
<dbReference type="Gene3D" id="3.40.50.1820">
    <property type="entry name" value="alpha/beta hydrolase"/>
    <property type="match status" value="1"/>
</dbReference>
<dbReference type="EMBL" id="JBGBPQ010000006">
    <property type="protein sequence ID" value="KAL1522642.1"/>
    <property type="molecule type" value="Genomic_DNA"/>
</dbReference>
<evidence type="ECO:0000313" key="6">
    <source>
        <dbReference type="Proteomes" id="UP001515480"/>
    </source>
</evidence>
<accession>A0AB34JN88</accession>
<dbReference type="PANTHER" id="PTHR11559">
    <property type="entry name" value="CARBOXYLESTERASE"/>
    <property type="match status" value="1"/>
</dbReference>
<keyword evidence="6" id="KW-1185">Reference proteome</keyword>
<evidence type="ECO:0000256" key="2">
    <source>
        <dbReference type="ARBA" id="ARBA00022801"/>
    </source>
</evidence>
<dbReference type="InterPro" id="IPR029058">
    <property type="entry name" value="AB_hydrolase_fold"/>
</dbReference>
<organism evidence="5 6">
    <name type="scientific">Prymnesium parvum</name>
    <name type="common">Toxic golden alga</name>
    <dbReference type="NCBI Taxonomy" id="97485"/>
    <lineage>
        <taxon>Eukaryota</taxon>
        <taxon>Haptista</taxon>
        <taxon>Haptophyta</taxon>
        <taxon>Prymnesiophyceae</taxon>
        <taxon>Prymnesiales</taxon>
        <taxon>Prymnesiaceae</taxon>
        <taxon>Prymnesium</taxon>
    </lineage>
</organism>
<gene>
    <name evidence="5" type="ORF">AB1Y20_017621</name>
</gene>
<evidence type="ECO:0000313" key="5">
    <source>
        <dbReference type="EMBL" id="KAL1522642.1"/>
    </source>
</evidence>
<keyword evidence="2 3" id="KW-0378">Hydrolase</keyword>
<dbReference type="InterPro" id="IPR019826">
    <property type="entry name" value="Carboxylesterase_B_AS"/>
</dbReference>
<dbReference type="EC" id="3.1.1.-" evidence="3"/>
<sequence length="700" mass="75438">MISALALLPLGQNTPALSFTAGGIPVIANTTNGFVEGRYDRDQRSLLFFGIPFANSTAGDNRFKGPQPVTPWFGSTLTTITTAHCTQINPNPATGNGQQYGSEDCLKLDVIAPNGGSPAIPAPAAAATYPVQCWFYGGGFAIESFPLYQYKHNMYSAGDETNLAYLPNNGKVVTVFGRYRVGYLGFASHPSLKLTSGSGYSGNWGILDAIQTLKWIQSNIGYFGGDSDAVTIQGESAGATLTGILVSSPLCYPPAVPKNLFRAAISQSLWPVAGYGATYSTYVNYEMADYLVGALGCSGYASSLSATNSELLTIATCLRAATALAVQSASGDSVEFNRLHGENSWEFISYQATAYPTIDGYVLPKSPRRLWVEDGMGASVHWMIGNNADEYALFLGGSVLDPYSFNLYAGYHWCIWSQPEMNETVTLGRFAQHCGNDFPGVSGFVGTGFSDKIRSVYGSVVDSFQQDVQWTSDAYFAVNHQVIFDLMSAQPARTPGTLFKFVYAQPNTGPTDFAPFLGAPHTIELNYIWGYHLMGKNYLTDNIALAGGEFSYTDQEIALGLTMKKYWANFFHTGYPSHASDGLPTWQPMTATESHTMVFKAGAPGGFGAIQSPCVQFTSCITETTGSWRRGAHELWTSGLTTSPSLTTCSAPVVGYSHTSTYQFASNCTYNPCCSTRRRTRSLLFGSPGTSDDADCDSFC</sequence>
<reference evidence="5 6" key="1">
    <citation type="journal article" date="2024" name="Science">
        <title>Giant polyketide synthase enzymes in the biosynthesis of giant marine polyether toxins.</title>
        <authorList>
            <person name="Fallon T.R."/>
            <person name="Shende V.V."/>
            <person name="Wierzbicki I.H."/>
            <person name="Pendleton A.L."/>
            <person name="Watervoot N.F."/>
            <person name="Auber R.P."/>
            <person name="Gonzalez D.J."/>
            <person name="Wisecaver J.H."/>
            <person name="Moore B.S."/>
        </authorList>
    </citation>
    <scope>NUCLEOTIDE SEQUENCE [LARGE SCALE GENOMIC DNA]</scope>
    <source>
        <strain evidence="5 6">12B1</strain>
    </source>
</reference>
<protein>
    <recommendedName>
        <fullName evidence="3">Carboxylic ester hydrolase</fullName>
        <ecNumber evidence="3">3.1.1.-</ecNumber>
    </recommendedName>
</protein>
<comment type="caution">
    <text evidence="5">The sequence shown here is derived from an EMBL/GenBank/DDBJ whole genome shotgun (WGS) entry which is preliminary data.</text>
</comment>
<dbReference type="InterPro" id="IPR050309">
    <property type="entry name" value="Type-B_Carboxylest/Lipase"/>
</dbReference>
<name>A0AB34JN88_PRYPA</name>
<dbReference type="AlphaFoldDB" id="A0AB34JN88"/>